<dbReference type="AlphaFoldDB" id="A0A120FP00"/>
<dbReference type="Pfam" id="PF18288">
    <property type="entry name" value="FAA_hydro_N_2"/>
    <property type="match status" value="1"/>
</dbReference>
<dbReference type="InterPro" id="IPR036663">
    <property type="entry name" value="Fumarylacetoacetase_C_sf"/>
</dbReference>
<protein>
    <submittedName>
        <fullName evidence="3">2-keto-4-pentenoate hydratase</fullName>
    </submittedName>
</protein>
<proteinExistence type="predicted"/>
<dbReference type="PANTHER" id="PTHR43211:SF1">
    <property type="entry name" value="BLL6422 PROTEIN"/>
    <property type="match status" value="1"/>
</dbReference>
<evidence type="ECO:0000259" key="2">
    <source>
        <dbReference type="Pfam" id="PF18288"/>
    </source>
</evidence>
<dbReference type="RefSeq" id="WP_062369480.1">
    <property type="nucleotide sequence ID" value="NZ_LNCD01000042.1"/>
</dbReference>
<dbReference type="Gene3D" id="3.90.850.10">
    <property type="entry name" value="Fumarylacetoacetase-like, C-terminal domain"/>
    <property type="match status" value="1"/>
</dbReference>
<dbReference type="SUPFAM" id="SSF56529">
    <property type="entry name" value="FAH"/>
    <property type="match status" value="1"/>
</dbReference>
<dbReference type="InterPro" id="IPR041072">
    <property type="entry name" value="FAA_hydro_N"/>
</dbReference>
<organism evidence="3 4">
    <name type="scientific">Rhizobium altiplani</name>
    <dbReference type="NCBI Taxonomy" id="1864509"/>
    <lineage>
        <taxon>Bacteria</taxon>
        <taxon>Pseudomonadati</taxon>
        <taxon>Pseudomonadota</taxon>
        <taxon>Alphaproteobacteria</taxon>
        <taxon>Hyphomicrobiales</taxon>
        <taxon>Rhizobiaceae</taxon>
        <taxon>Rhizobium/Agrobacterium group</taxon>
        <taxon>Rhizobium</taxon>
    </lineage>
</organism>
<dbReference type="GO" id="GO:0003824">
    <property type="term" value="F:catalytic activity"/>
    <property type="evidence" value="ECO:0007669"/>
    <property type="project" value="InterPro"/>
</dbReference>
<evidence type="ECO:0000313" key="3">
    <source>
        <dbReference type="EMBL" id="KWV56194.1"/>
    </source>
</evidence>
<evidence type="ECO:0000259" key="1">
    <source>
        <dbReference type="Pfam" id="PF01557"/>
    </source>
</evidence>
<name>A0A120FP00_9HYPH</name>
<dbReference type="InterPro" id="IPR011234">
    <property type="entry name" value="Fumarylacetoacetase-like_C"/>
</dbReference>
<evidence type="ECO:0000313" key="4">
    <source>
        <dbReference type="Proteomes" id="UP000068164"/>
    </source>
</evidence>
<accession>A0A120FP00</accession>
<comment type="caution">
    <text evidence="3">The sequence shown here is derived from an EMBL/GenBank/DDBJ whole genome shotgun (WGS) entry which is preliminary data.</text>
</comment>
<feature type="domain" description="Fumarylacetoacetase N-terminal" evidence="2">
    <location>
        <begin position="1"/>
        <end position="77"/>
    </location>
</feature>
<sequence>MKLATLKDGSRDGRLIVVTRDLTQYADAGEVARTLQAALDDWPATAPKLTRLAESLEAGSVPSEPFDPRHVHSPLPRAYQWADGSAYVNHVELVRRARNADMPTTFWTDPLMYQGGSDSFLAPCDPILAADERFGIDMEGEVAVIVDDVAMGATSRQAREAIRLVMLVNDVSLRGLIPDELAKGFGFFQSKPSSSFSPVAVTVDELGDAWKDGKVHLPLLVSMNGIPFGRANAGRDMTFDFGQLVSHAAKTRPLAAGSIIGSGTVSNKRDGGPGKPIVEGGDGYSCIAEIRMIETIEHGGPKTPYLHFGDRVRIEMKDKHGASIFGAIEQTVRRYAGDERQ</sequence>
<dbReference type="PANTHER" id="PTHR43211">
    <property type="entry name" value="FUMARYLACETOACETATE HYDROLASE"/>
    <property type="match status" value="1"/>
</dbReference>
<feature type="domain" description="Fumarylacetoacetase-like C-terminal" evidence="1">
    <location>
        <begin position="81"/>
        <end position="332"/>
    </location>
</feature>
<dbReference type="OrthoDB" id="9775905at2"/>
<keyword evidence="4" id="KW-1185">Reference proteome</keyword>
<reference evidence="3 4" key="1">
    <citation type="submission" date="2015-11" db="EMBL/GenBank/DDBJ databases">
        <title>Draft Genome Sequence of the Strain BR 10423 (Rhizobium sp.) isolated from nodules of Mimosa pudica.</title>
        <authorList>
            <person name="Barauna A.C."/>
            <person name="Zilli J.E."/>
            <person name="Simoes-Araujo J.L."/>
            <person name="Reis V.M."/>
            <person name="James E.K."/>
            <person name="Reis F.B.Jr."/>
            <person name="Rouws L.F."/>
            <person name="Passos S.R."/>
            <person name="Gois S.R."/>
        </authorList>
    </citation>
    <scope>NUCLEOTIDE SEQUENCE [LARGE SCALE GENOMIC DNA]</scope>
    <source>
        <strain evidence="3 4">BR10423</strain>
    </source>
</reference>
<dbReference type="Proteomes" id="UP000068164">
    <property type="component" value="Unassembled WGS sequence"/>
</dbReference>
<dbReference type="EMBL" id="LNCD01000042">
    <property type="protein sequence ID" value="KWV56194.1"/>
    <property type="molecule type" value="Genomic_DNA"/>
</dbReference>
<dbReference type="Pfam" id="PF01557">
    <property type="entry name" value="FAA_hydrolase"/>
    <property type="match status" value="1"/>
</dbReference>
<gene>
    <name evidence="3" type="ORF">AS026_35320</name>
</gene>